<evidence type="ECO:0000313" key="2">
    <source>
        <dbReference type="EMBL" id="MFC0047224.1"/>
    </source>
</evidence>
<comment type="caution">
    <text evidence="2">The sequence shown here is derived from an EMBL/GenBank/DDBJ whole genome shotgun (WGS) entry which is preliminary data.</text>
</comment>
<dbReference type="PANTHER" id="PTHR47357">
    <property type="entry name" value="COP1-INTERACTIVE PROTEIN 1"/>
    <property type="match status" value="1"/>
</dbReference>
<keyword evidence="2" id="KW-0489">Methyltransferase</keyword>
<feature type="compositionally biased region" description="Basic and acidic residues" evidence="1">
    <location>
        <begin position="424"/>
        <end position="434"/>
    </location>
</feature>
<protein>
    <submittedName>
        <fullName evidence="2">Class I SAM-dependent methyltransferase</fullName>
        <ecNumber evidence="2">2.1.1.-</ecNumber>
    </submittedName>
</protein>
<proteinExistence type="predicted"/>
<dbReference type="Proteomes" id="UP001589813">
    <property type="component" value="Unassembled WGS sequence"/>
</dbReference>
<dbReference type="PANTHER" id="PTHR47357:SF1">
    <property type="entry name" value="SPINDLE POLE BODY COMPONENT 110"/>
    <property type="match status" value="1"/>
</dbReference>
<dbReference type="SUPFAM" id="SSF53335">
    <property type="entry name" value="S-adenosyl-L-methionine-dependent methyltransferases"/>
    <property type="match status" value="1"/>
</dbReference>
<keyword evidence="2" id="KW-0808">Transferase</keyword>
<dbReference type="EC" id="2.1.1.-" evidence="2"/>
<dbReference type="GO" id="GO:0032259">
    <property type="term" value="P:methylation"/>
    <property type="evidence" value="ECO:0007669"/>
    <property type="project" value="UniProtKB-KW"/>
</dbReference>
<sequence>MTEHQQESQLITRTNNDLSNEPLGALPSLSSRVMFWRPKFLCESDWLDHLPFAFWLIESVKPRILVELGVAAGASYFAFCQAMDKLNVVGRCYGFDQWSNQNESQFQAALKYNQQQYEEFSRLESDNFADAARHFLDHSVDLLHINPAADSDNLSVVFQRWLPKLSEKAVVLLHHSQSAAKQVAELKQQLQTQYRHFEFLQQHGLLVVVIKEIPSDSLTRLLEIRPGEKTYEIVQNVFSRLGKACSETMNARAAKQQLALINDELADSRQQLHERQQRIDDLLTHLSDHKNWLTKREQESVALSARLNRTEQQKLEQQQALNERISLLENLRNELKLEAGHLLSSVEQLTTDNNQLQLKQMEQDAELTIARQQLQQLQQAQAEASQLNKTLASDRAELQRQLQVQATELQQSHQQLATMTRNAEQQRHESELRLAETTQQHQQESQKLREQNSQYQQHMKQLQADLTQISDNLQLSYEKNDVLVATQQQLQADLSKIQIKLQRSQAENSKLTELQQYQLAEQQQVEARLQQSQAEYAALFAMHHQQIDQIQLMDANLSELKAEKAELGILLQQKHAELQQKDTELQQCYSELAILGQVMQQQHAAAAGSQAVANTEIRYKEKQLLQLKNSLAWKLSWPVRLLTGDYSAQKLWQKQLQQQMYLIEDSGLFDEKWYLNQYPDVQQSGLPALEHYLRFGGFEGRKPNPKFDSAFYLAQYQDVVDAGLNPLVHYVKFGQAEQRLFSARAID</sequence>
<keyword evidence="3" id="KW-1185">Reference proteome</keyword>
<reference evidence="2 3" key="1">
    <citation type="submission" date="2024-09" db="EMBL/GenBank/DDBJ databases">
        <authorList>
            <person name="Sun Q."/>
            <person name="Mori K."/>
        </authorList>
    </citation>
    <scope>NUCLEOTIDE SEQUENCE [LARGE SCALE GENOMIC DNA]</scope>
    <source>
        <strain evidence="2 3">KCTC 23315</strain>
    </source>
</reference>
<dbReference type="InterPro" id="IPR029063">
    <property type="entry name" value="SAM-dependent_MTases_sf"/>
</dbReference>
<evidence type="ECO:0000313" key="3">
    <source>
        <dbReference type="Proteomes" id="UP001589813"/>
    </source>
</evidence>
<name>A0ABV6B8N3_9GAMM</name>
<dbReference type="GO" id="GO:0008168">
    <property type="term" value="F:methyltransferase activity"/>
    <property type="evidence" value="ECO:0007669"/>
    <property type="project" value="UniProtKB-KW"/>
</dbReference>
<feature type="region of interest" description="Disordered" evidence="1">
    <location>
        <begin position="416"/>
        <end position="453"/>
    </location>
</feature>
<organism evidence="2 3">
    <name type="scientific">Rheinheimera tilapiae</name>
    <dbReference type="NCBI Taxonomy" id="875043"/>
    <lineage>
        <taxon>Bacteria</taxon>
        <taxon>Pseudomonadati</taxon>
        <taxon>Pseudomonadota</taxon>
        <taxon>Gammaproteobacteria</taxon>
        <taxon>Chromatiales</taxon>
        <taxon>Chromatiaceae</taxon>
        <taxon>Rheinheimera</taxon>
    </lineage>
</organism>
<dbReference type="EMBL" id="JBHLXP010000001">
    <property type="protein sequence ID" value="MFC0047224.1"/>
    <property type="molecule type" value="Genomic_DNA"/>
</dbReference>
<dbReference type="Gene3D" id="3.40.50.150">
    <property type="entry name" value="Vaccinia Virus protein VP39"/>
    <property type="match status" value="1"/>
</dbReference>
<dbReference type="Pfam" id="PF13578">
    <property type="entry name" value="Methyltransf_24"/>
    <property type="match status" value="1"/>
</dbReference>
<dbReference type="RefSeq" id="WP_377240288.1">
    <property type="nucleotide sequence ID" value="NZ_JBHLXP010000001.1"/>
</dbReference>
<evidence type="ECO:0000256" key="1">
    <source>
        <dbReference type="SAM" id="MobiDB-lite"/>
    </source>
</evidence>
<gene>
    <name evidence="2" type="ORF">ACFFJP_02835</name>
</gene>
<accession>A0ABV6B8N3</accession>